<dbReference type="EMBL" id="MPPL01000001">
    <property type="protein sequence ID" value="OKS87484.1"/>
    <property type="molecule type" value="Genomic_DNA"/>
</dbReference>
<organism evidence="1 2">
    <name type="scientific">Mucilaginibacter polytrichastri</name>
    <dbReference type="NCBI Taxonomy" id="1302689"/>
    <lineage>
        <taxon>Bacteria</taxon>
        <taxon>Pseudomonadati</taxon>
        <taxon>Bacteroidota</taxon>
        <taxon>Sphingobacteriia</taxon>
        <taxon>Sphingobacteriales</taxon>
        <taxon>Sphingobacteriaceae</taxon>
        <taxon>Mucilaginibacter</taxon>
    </lineage>
</organism>
<reference evidence="1 2" key="1">
    <citation type="submission" date="2016-11" db="EMBL/GenBank/DDBJ databases">
        <title>Whole Genome Sequencing of Mucilaginibacter polytrichastri RG4-7(T) isolated from the moss sample.</title>
        <authorList>
            <person name="Li Y."/>
        </authorList>
    </citation>
    <scope>NUCLEOTIDE SEQUENCE [LARGE SCALE GENOMIC DNA]</scope>
    <source>
        <strain evidence="1 2">RG4-7</strain>
    </source>
</reference>
<name>A0A1Q6A0D4_9SPHI</name>
<sequence>MAKGNKVNSEKNSPAIRLQLSMNTQLKAENKFTFYKYD</sequence>
<evidence type="ECO:0000313" key="2">
    <source>
        <dbReference type="Proteomes" id="UP000186720"/>
    </source>
</evidence>
<accession>A0A1Q6A0D4</accession>
<dbReference type="STRING" id="1302689.RG47T_2945"/>
<proteinExistence type="predicted"/>
<keyword evidence="2" id="KW-1185">Reference proteome</keyword>
<dbReference type="Proteomes" id="UP000186720">
    <property type="component" value="Unassembled WGS sequence"/>
</dbReference>
<comment type="caution">
    <text evidence="1">The sequence shown here is derived from an EMBL/GenBank/DDBJ whole genome shotgun (WGS) entry which is preliminary data.</text>
</comment>
<protein>
    <submittedName>
        <fullName evidence="1">Uncharacterized protein</fullName>
    </submittedName>
</protein>
<gene>
    <name evidence="1" type="ORF">RG47T_2945</name>
</gene>
<evidence type="ECO:0000313" key="1">
    <source>
        <dbReference type="EMBL" id="OKS87484.1"/>
    </source>
</evidence>
<dbReference type="AlphaFoldDB" id="A0A1Q6A0D4"/>